<dbReference type="Pfam" id="PF12639">
    <property type="entry name" value="Colicin-DNase"/>
    <property type="match status" value="1"/>
</dbReference>
<proteinExistence type="predicted"/>
<dbReference type="AlphaFoldDB" id="Q3IK23"/>
<evidence type="ECO:0000313" key="3">
    <source>
        <dbReference type="Proteomes" id="UP000006843"/>
    </source>
</evidence>
<sequence>MDYKFVEDVDGPSVLDLGKDIDLESVDIEKIDEPLFDLKEQGSNNVDNVSDPESIQESDDMPVMYIETRNSSLEGDTHPTTGVPFERVEVIDQNGEKVSGVFPKFESYCDVKLPDENLGDSDSKQFRICNEALKEEYENGTLNCSKFSERQLDQIKNGDKPEGFTWHHHQETGAMQLIDTEIHDKTGHTGGKSVWGGGQDAR</sequence>
<reference evidence="2 3" key="1">
    <citation type="journal article" date="2005" name="Genome Res.">
        <title>Coping with cold: the genome of the versatile marine Antarctica bacterium Pseudoalteromonas haloplanktis TAC125.</title>
        <authorList>
            <person name="Medigue C."/>
            <person name="Krin E."/>
            <person name="Pascal G."/>
            <person name="Barbe V."/>
            <person name="Bernsel A."/>
            <person name="Bertin P."/>
            <person name="Cheung F."/>
            <person name="Cruveiller S."/>
            <person name="Damico S."/>
            <person name="Duilio A."/>
            <person name="Fang G."/>
            <person name="Feller G."/>
            <person name="Mangenot S."/>
            <person name="Marino G."/>
            <person name="Nilsson J."/>
            <person name="Parilli E."/>
            <person name="Rocha E."/>
            <person name="Rouy Z."/>
            <person name="Sekowska A."/>
            <person name="Tutino M.L."/>
            <person name="Vallenet D."/>
            <person name="von Heijne G."/>
            <person name="Danchin A."/>
        </authorList>
    </citation>
    <scope>NUCLEOTIDE SEQUENCE [LARGE SCALE GENOMIC DNA]</scope>
    <source>
        <strain evidence="3">TAC 125</strain>
    </source>
</reference>
<evidence type="ECO:0000256" key="1">
    <source>
        <dbReference type="SAM" id="MobiDB-lite"/>
    </source>
</evidence>
<dbReference type="eggNOG" id="ENOG5032U5N">
    <property type="taxonomic scope" value="Bacteria"/>
</dbReference>
<feature type="region of interest" description="Disordered" evidence="1">
    <location>
        <begin position="40"/>
        <end position="61"/>
    </location>
</feature>
<feature type="compositionally biased region" description="Polar residues" evidence="1">
    <location>
        <begin position="41"/>
        <end position="53"/>
    </location>
</feature>
<keyword evidence="3" id="KW-1185">Reference proteome</keyword>
<evidence type="ECO:0000313" key="2">
    <source>
        <dbReference type="EMBL" id="CAI88020.1"/>
    </source>
</evidence>
<dbReference type="HOGENOM" id="CLU_075500_1_1_6"/>
<feature type="compositionally biased region" description="Gly residues" evidence="1">
    <location>
        <begin position="188"/>
        <end position="202"/>
    </location>
</feature>
<name>Q3IK23_PSET1</name>
<dbReference type="STRING" id="326442.PSHAa2985"/>
<dbReference type="Proteomes" id="UP000006843">
    <property type="component" value="Chromosome I"/>
</dbReference>
<accession>Q3IK23</accession>
<gene>
    <name evidence="2" type="ordered locus">PSHAa2985</name>
</gene>
<dbReference type="KEGG" id="pha:PSHAa2985"/>
<feature type="region of interest" description="Disordered" evidence="1">
    <location>
        <begin position="178"/>
        <end position="202"/>
    </location>
</feature>
<dbReference type="EMBL" id="CR954246">
    <property type="protein sequence ID" value="CAI88020.1"/>
    <property type="molecule type" value="Genomic_DNA"/>
</dbReference>
<protein>
    <recommendedName>
        <fullName evidence="4">HNH endonuclease</fullName>
    </recommendedName>
</protein>
<evidence type="ECO:0008006" key="4">
    <source>
        <dbReference type="Google" id="ProtNLM"/>
    </source>
</evidence>
<organism evidence="2 3">
    <name type="scientific">Pseudoalteromonas translucida (strain TAC 125)</name>
    <dbReference type="NCBI Taxonomy" id="326442"/>
    <lineage>
        <taxon>Bacteria</taxon>
        <taxon>Pseudomonadati</taxon>
        <taxon>Pseudomonadota</taxon>
        <taxon>Gammaproteobacteria</taxon>
        <taxon>Alteromonadales</taxon>
        <taxon>Pseudoalteromonadaceae</taxon>
        <taxon>Pseudoalteromonas</taxon>
    </lineage>
</organism>